<evidence type="ECO:0000259" key="1">
    <source>
        <dbReference type="Pfam" id="PF13280"/>
    </source>
</evidence>
<dbReference type="RefSeq" id="WP_048312725.1">
    <property type="nucleotide sequence ID" value="NZ_CP119526.1"/>
</dbReference>
<dbReference type="Proteomes" id="UP000035996">
    <property type="component" value="Unassembled WGS sequence"/>
</dbReference>
<dbReference type="AlphaFoldDB" id="A0A0J6CMZ5"/>
<dbReference type="EMBL" id="LELK01000004">
    <property type="protein sequence ID" value="KMM37591.1"/>
    <property type="molecule type" value="Genomic_DNA"/>
</dbReference>
<dbReference type="OrthoDB" id="2112405at2"/>
<protein>
    <recommendedName>
        <fullName evidence="1">WYL domain-containing protein</fullName>
    </recommendedName>
</protein>
<reference evidence="2" key="1">
    <citation type="submission" date="2015-06" db="EMBL/GenBank/DDBJ databases">
        <authorList>
            <person name="Liu B."/>
            <person name="Wang J."/>
            <person name="Zhu Y."/>
            <person name="Liu G."/>
            <person name="Chen Q."/>
            <person name="Zheng C."/>
            <person name="Che J."/>
            <person name="Ge C."/>
            <person name="Shi H."/>
            <person name="Pan Z."/>
            <person name="Liu X."/>
        </authorList>
    </citation>
    <scope>NUCLEOTIDE SEQUENCE [LARGE SCALE GENOMIC DNA]</scope>
    <source>
        <strain evidence="2">DSM 16346</strain>
    </source>
</reference>
<evidence type="ECO:0000313" key="3">
    <source>
        <dbReference type="Proteomes" id="UP000035996"/>
    </source>
</evidence>
<evidence type="ECO:0000313" key="2">
    <source>
        <dbReference type="EMBL" id="KMM37591.1"/>
    </source>
</evidence>
<dbReference type="Pfam" id="PF13280">
    <property type="entry name" value="WYL"/>
    <property type="match status" value="1"/>
</dbReference>
<sequence>MQSMMRKALLEQEPVEIIYLSKDNVTTQRLVTLHSMNEHEATGYCHLRRCVRTFKLERVLSAYPYQFRTKKKQLYV</sequence>
<name>A0A0J6CMZ5_9BACL</name>
<proteinExistence type="predicted"/>
<accession>A0A0J6CMZ5</accession>
<feature type="domain" description="WYL" evidence="1">
    <location>
        <begin position="5"/>
        <end position="62"/>
    </location>
</feature>
<comment type="caution">
    <text evidence="2">The sequence shown here is derived from an EMBL/GenBank/DDBJ whole genome shotgun (WGS) entry which is preliminary data.</text>
</comment>
<organism evidence="2 3">
    <name type="scientific">Guptibacillus hwajinpoensis</name>
    <dbReference type="NCBI Taxonomy" id="208199"/>
    <lineage>
        <taxon>Bacteria</taxon>
        <taxon>Bacillati</taxon>
        <taxon>Bacillota</taxon>
        <taxon>Bacilli</taxon>
        <taxon>Bacillales</taxon>
        <taxon>Guptibacillaceae</taxon>
        <taxon>Guptibacillus</taxon>
    </lineage>
</organism>
<keyword evidence="3" id="KW-1185">Reference proteome</keyword>
<dbReference type="STRING" id="157733.AB986_17270"/>
<dbReference type="InterPro" id="IPR026881">
    <property type="entry name" value="WYL_dom"/>
</dbReference>
<gene>
    <name evidence="2" type="ORF">AB986_17270</name>
</gene>